<protein>
    <submittedName>
        <fullName evidence="2">Uncharacterized protein</fullName>
    </submittedName>
</protein>
<sequence length="104" mass="10821">WSPGSSSDGSAWKVAKSASGSRSRSSMGISTRSSSSVSTTTCVTSPVASSVRTSRTLPISVPSCVRASSPIKPCSSTLKNLLVTDINPRNYLSTLSCPMLPLRL</sequence>
<organism evidence="2">
    <name type="scientific">uncultured Rubrobacteraceae bacterium</name>
    <dbReference type="NCBI Taxonomy" id="349277"/>
    <lineage>
        <taxon>Bacteria</taxon>
        <taxon>Bacillati</taxon>
        <taxon>Actinomycetota</taxon>
        <taxon>Rubrobacteria</taxon>
        <taxon>Rubrobacterales</taxon>
        <taxon>Rubrobacteraceae</taxon>
        <taxon>environmental samples</taxon>
    </lineage>
</organism>
<feature type="non-terminal residue" evidence="2">
    <location>
        <position position="1"/>
    </location>
</feature>
<accession>A0A6J4P5Q6</accession>
<feature type="region of interest" description="Disordered" evidence="1">
    <location>
        <begin position="1"/>
        <end position="41"/>
    </location>
</feature>
<feature type="non-terminal residue" evidence="2">
    <location>
        <position position="104"/>
    </location>
</feature>
<gene>
    <name evidence="2" type="ORF">AVDCRST_MAG82-436</name>
</gene>
<dbReference type="AlphaFoldDB" id="A0A6J4P5Q6"/>
<name>A0A6J4P5Q6_9ACTN</name>
<dbReference type="EMBL" id="CADCVA010000062">
    <property type="protein sequence ID" value="CAA9405192.1"/>
    <property type="molecule type" value="Genomic_DNA"/>
</dbReference>
<evidence type="ECO:0000313" key="2">
    <source>
        <dbReference type="EMBL" id="CAA9405192.1"/>
    </source>
</evidence>
<feature type="compositionally biased region" description="Low complexity" evidence="1">
    <location>
        <begin position="14"/>
        <end position="41"/>
    </location>
</feature>
<reference evidence="2" key="1">
    <citation type="submission" date="2020-02" db="EMBL/GenBank/DDBJ databases">
        <authorList>
            <person name="Meier V. D."/>
        </authorList>
    </citation>
    <scope>NUCLEOTIDE SEQUENCE</scope>
    <source>
        <strain evidence="2">AVDCRST_MAG82</strain>
    </source>
</reference>
<evidence type="ECO:0000256" key="1">
    <source>
        <dbReference type="SAM" id="MobiDB-lite"/>
    </source>
</evidence>
<proteinExistence type="predicted"/>